<accession>A0ABW0R967</accession>
<evidence type="ECO:0000313" key="2">
    <source>
        <dbReference type="EMBL" id="MFC5541081.1"/>
    </source>
</evidence>
<dbReference type="InterPro" id="IPR005149">
    <property type="entry name" value="Tscrpt_reg_PadR_N"/>
</dbReference>
<dbReference type="Gene3D" id="1.10.10.10">
    <property type="entry name" value="Winged helix-like DNA-binding domain superfamily/Winged helix DNA-binding domain"/>
    <property type="match status" value="1"/>
</dbReference>
<proteinExistence type="predicted"/>
<feature type="domain" description="Transcription regulator PadR N-terminal" evidence="1">
    <location>
        <begin position="16"/>
        <end position="86"/>
    </location>
</feature>
<keyword evidence="3" id="KW-1185">Reference proteome</keyword>
<dbReference type="Proteomes" id="UP001595978">
    <property type="component" value="Unassembled WGS sequence"/>
</dbReference>
<dbReference type="PANTHER" id="PTHR33169:SF25">
    <property type="entry name" value="DNA-BINDING PROTEIN YIZB-RELATED"/>
    <property type="match status" value="1"/>
</dbReference>
<organism evidence="2 3">
    <name type="scientific">Ureibacillus suwonensis</name>
    <dbReference type="NCBI Taxonomy" id="313007"/>
    <lineage>
        <taxon>Bacteria</taxon>
        <taxon>Bacillati</taxon>
        <taxon>Bacillota</taxon>
        <taxon>Bacilli</taxon>
        <taxon>Bacillales</taxon>
        <taxon>Caryophanaceae</taxon>
        <taxon>Ureibacillus</taxon>
    </lineage>
</organism>
<gene>
    <name evidence="2" type="ORF">ACFPOH_04730</name>
</gene>
<name>A0ABW0R967_9BACL</name>
<sequence length="105" mass="11806">MSIRTQLLKGVLDGCILAIIDQEEVYGYELSKKLEQVGLDISEGTIYPVLLRLQKNGYVIGEMRASDSGPNRKYYSITQKGKEVLGQIREEWKILSGSIEKLLGE</sequence>
<evidence type="ECO:0000313" key="3">
    <source>
        <dbReference type="Proteomes" id="UP001595978"/>
    </source>
</evidence>
<dbReference type="EMBL" id="JBHSNQ010000048">
    <property type="protein sequence ID" value="MFC5541081.1"/>
    <property type="molecule type" value="Genomic_DNA"/>
</dbReference>
<dbReference type="PANTHER" id="PTHR33169">
    <property type="entry name" value="PADR-FAMILY TRANSCRIPTIONAL REGULATOR"/>
    <property type="match status" value="1"/>
</dbReference>
<dbReference type="RefSeq" id="WP_342469704.1">
    <property type="nucleotide sequence ID" value="NZ_JBHSNQ010000048.1"/>
</dbReference>
<comment type="caution">
    <text evidence="2">The sequence shown here is derived from an EMBL/GenBank/DDBJ whole genome shotgun (WGS) entry which is preliminary data.</text>
</comment>
<evidence type="ECO:0000259" key="1">
    <source>
        <dbReference type="Pfam" id="PF03551"/>
    </source>
</evidence>
<dbReference type="InterPro" id="IPR036388">
    <property type="entry name" value="WH-like_DNA-bd_sf"/>
</dbReference>
<dbReference type="InterPro" id="IPR052509">
    <property type="entry name" value="Metal_resp_DNA-bind_regulator"/>
</dbReference>
<protein>
    <submittedName>
        <fullName evidence="2">PadR family transcriptional regulator</fullName>
    </submittedName>
</protein>
<dbReference type="InterPro" id="IPR036390">
    <property type="entry name" value="WH_DNA-bd_sf"/>
</dbReference>
<dbReference type="SUPFAM" id="SSF46785">
    <property type="entry name" value="Winged helix' DNA-binding domain"/>
    <property type="match status" value="1"/>
</dbReference>
<dbReference type="Pfam" id="PF03551">
    <property type="entry name" value="PadR"/>
    <property type="match status" value="1"/>
</dbReference>
<reference evidence="3" key="1">
    <citation type="journal article" date="2019" name="Int. J. Syst. Evol. Microbiol.">
        <title>The Global Catalogue of Microorganisms (GCM) 10K type strain sequencing project: providing services to taxonomists for standard genome sequencing and annotation.</title>
        <authorList>
            <consortium name="The Broad Institute Genomics Platform"/>
            <consortium name="The Broad Institute Genome Sequencing Center for Infectious Disease"/>
            <person name="Wu L."/>
            <person name="Ma J."/>
        </authorList>
    </citation>
    <scope>NUCLEOTIDE SEQUENCE [LARGE SCALE GENOMIC DNA]</scope>
    <source>
        <strain evidence="3">CCUG 56331</strain>
    </source>
</reference>